<keyword evidence="7 14" id="KW-0812">Transmembrane</keyword>
<dbReference type="SUPFAM" id="SSF55874">
    <property type="entry name" value="ATPase domain of HSP90 chaperone/DNA topoisomerase II/histidine kinase"/>
    <property type="match status" value="1"/>
</dbReference>
<keyword evidence="10" id="KW-0067">ATP-binding</keyword>
<dbReference type="SMART" id="SM00387">
    <property type="entry name" value="HATPase_c"/>
    <property type="match status" value="1"/>
</dbReference>
<dbReference type="EC" id="2.7.13.3" evidence="3"/>
<evidence type="ECO:0000259" key="16">
    <source>
        <dbReference type="PROSITE" id="PS50112"/>
    </source>
</evidence>
<evidence type="ECO:0000256" key="4">
    <source>
        <dbReference type="ARBA" id="ARBA00022475"/>
    </source>
</evidence>
<dbReference type="InterPro" id="IPR029151">
    <property type="entry name" value="Sensor-like_sf"/>
</dbReference>
<dbReference type="PROSITE" id="PS50112">
    <property type="entry name" value="PAS"/>
    <property type="match status" value="1"/>
</dbReference>
<feature type="domain" description="PAS" evidence="16">
    <location>
        <begin position="197"/>
        <end position="233"/>
    </location>
</feature>
<name>A0ABX6K1V7_9MICO</name>
<feature type="domain" description="Histidine kinase" evidence="15">
    <location>
        <begin position="423"/>
        <end position="534"/>
    </location>
</feature>
<dbReference type="GO" id="GO:0016301">
    <property type="term" value="F:kinase activity"/>
    <property type="evidence" value="ECO:0007669"/>
    <property type="project" value="UniProtKB-KW"/>
</dbReference>
<evidence type="ECO:0000256" key="12">
    <source>
        <dbReference type="ARBA" id="ARBA00023012"/>
    </source>
</evidence>
<organism evidence="17 18">
    <name type="scientific">Leucobacter coleopterorum</name>
    <dbReference type="NCBI Taxonomy" id="2714933"/>
    <lineage>
        <taxon>Bacteria</taxon>
        <taxon>Bacillati</taxon>
        <taxon>Actinomycetota</taxon>
        <taxon>Actinomycetes</taxon>
        <taxon>Micrococcales</taxon>
        <taxon>Microbacteriaceae</taxon>
        <taxon>Leucobacter</taxon>
    </lineage>
</organism>
<dbReference type="SUPFAM" id="SSF103190">
    <property type="entry name" value="Sensory domain-like"/>
    <property type="match status" value="1"/>
</dbReference>
<accession>A0ABX6K1V7</accession>
<keyword evidence="13 14" id="KW-0472">Membrane</keyword>
<evidence type="ECO:0000256" key="13">
    <source>
        <dbReference type="ARBA" id="ARBA00023136"/>
    </source>
</evidence>
<dbReference type="InterPro" id="IPR005467">
    <property type="entry name" value="His_kinase_dom"/>
</dbReference>
<dbReference type="InterPro" id="IPR000014">
    <property type="entry name" value="PAS"/>
</dbReference>
<feature type="transmembrane region" description="Helical" evidence="14">
    <location>
        <begin position="157"/>
        <end position="178"/>
    </location>
</feature>
<keyword evidence="12" id="KW-0902">Two-component regulatory system</keyword>
<evidence type="ECO:0000256" key="7">
    <source>
        <dbReference type="ARBA" id="ARBA00022692"/>
    </source>
</evidence>
<proteinExistence type="predicted"/>
<gene>
    <name evidence="17" type="ORF">G7066_11815</name>
</gene>
<dbReference type="InterPro" id="IPR036890">
    <property type="entry name" value="HATPase_C_sf"/>
</dbReference>
<evidence type="ECO:0000256" key="6">
    <source>
        <dbReference type="ARBA" id="ARBA00022679"/>
    </source>
</evidence>
<evidence type="ECO:0000256" key="11">
    <source>
        <dbReference type="ARBA" id="ARBA00022989"/>
    </source>
</evidence>
<comment type="catalytic activity">
    <reaction evidence="1">
        <text>ATP + protein L-histidine = ADP + protein N-phospho-L-histidine.</text>
        <dbReference type="EC" id="2.7.13.3"/>
    </reaction>
</comment>
<reference evidence="17 18" key="1">
    <citation type="submission" date="2020-03" db="EMBL/GenBank/DDBJ databases">
        <title>Leucobacter sp. nov., isolated from beetles.</title>
        <authorList>
            <person name="Hyun D.-W."/>
            <person name="Bae J.-W."/>
        </authorList>
    </citation>
    <scope>NUCLEOTIDE SEQUENCE [LARGE SCALE GENOMIC DNA]</scope>
    <source>
        <strain evidence="17 18">HDW9A</strain>
    </source>
</reference>
<keyword evidence="8" id="KW-0547">Nucleotide-binding</keyword>
<dbReference type="Proteomes" id="UP000503441">
    <property type="component" value="Chromosome"/>
</dbReference>
<dbReference type="Gene3D" id="3.30.565.10">
    <property type="entry name" value="Histidine kinase-like ATPase, C-terminal domain"/>
    <property type="match status" value="1"/>
</dbReference>
<dbReference type="InterPro" id="IPR003594">
    <property type="entry name" value="HATPase_dom"/>
</dbReference>
<evidence type="ECO:0000256" key="9">
    <source>
        <dbReference type="ARBA" id="ARBA00022777"/>
    </source>
</evidence>
<protein>
    <recommendedName>
        <fullName evidence="3">histidine kinase</fullName>
        <ecNumber evidence="3">2.7.13.3</ecNumber>
    </recommendedName>
</protein>
<evidence type="ECO:0000256" key="5">
    <source>
        <dbReference type="ARBA" id="ARBA00022553"/>
    </source>
</evidence>
<dbReference type="RefSeq" id="WP_166331294.1">
    <property type="nucleotide sequence ID" value="NZ_CP049933.1"/>
</dbReference>
<evidence type="ECO:0000313" key="17">
    <source>
        <dbReference type="EMBL" id="QIM19079.1"/>
    </source>
</evidence>
<dbReference type="InterPro" id="IPR033463">
    <property type="entry name" value="sCache_3"/>
</dbReference>
<keyword evidence="18" id="KW-1185">Reference proteome</keyword>
<dbReference type="Pfam" id="PF17203">
    <property type="entry name" value="sCache_3_2"/>
    <property type="match status" value="1"/>
</dbReference>
<evidence type="ECO:0000313" key="18">
    <source>
        <dbReference type="Proteomes" id="UP000503441"/>
    </source>
</evidence>
<keyword evidence="5" id="KW-0597">Phosphoprotein</keyword>
<dbReference type="PRINTS" id="PR00344">
    <property type="entry name" value="BCTRLSENSOR"/>
</dbReference>
<dbReference type="Pfam" id="PF02518">
    <property type="entry name" value="HATPase_c"/>
    <property type="match status" value="1"/>
</dbReference>
<keyword evidence="11 14" id="KW-1133">Transmembrane helix</keyword>
<evidence type="ECO:0000256" key="14">
    <source>
        <dbReference type="SAM" id="Phobius"/>
    </source>
</evidence>
<keyword evidence="9 17" id="KW-0418">Kinase</keyword>
<evidence type="ECO:0000256" key="10">
    <source>
        <dbReference type="ARBA" id="ARBA00022840"/>
    </source>
</evidence>
<dbReference type="PROSITE" id="PS50109">
    <property type="entry name" value="HIS_KIN"/>
    <property type="match status" value="1"/>
</dbReference>
<dbReference type="EMBL" id="CP049933">
    <property type="protein sequence ID" value="QIM19079.1"/>
    <property type="molecule type" value="Genomic_DNA"/>
</dbReference>
<keyword evidence="6" id="KW-0808">Transferase</keyword>
<evidence type="ECO:0000259" key="15">
    <source>
        <dbReference type="PROSITE" id="PS50109"/>
    </source>
</evidence>
<dbReference type="PANTHER" id="PTHR43547:SF10">
    <property type="entry name" value="SENSOR HISTIDINE KINASE DCUS"/>
    <property type="match status" value="1"/>
</dbReference>
<evidence type="ECO:0000256" key="3">
    <source>
        <dbReference type="ARBA" id="ARBA00012438"/>
    </source>
</evidence>
<evidence type="ECO:0000256" key="2">
    <source>
        <dbReference type="ARBA" id="ARBA00004651"/>
    </source>
</evidence>
<keyword evidence="4" id="KW-1003">Cell membrane</keyword>
<dbReference type="PANTHER" id="PTHR43547">
    <property type="entry name" value="TWO-COMPONENT HISTIDINE KINASE"/>
    <property type="match status" value="1"/>
</dbReference>
<evidence type="ECO:0000256" key="1">
    <source>
        <dbReference type="ARBA" id="ARBA00000085"/>
    </source>
</evidence>
<comment type="subcellular location">
    <subcellularLocation>
        <location evidence="2">Cell membrane</location>
        <topology evidence="2">Multi-pass membrane protein</topology>
    </subcellularLocation>
</comment>
<evidence type="ECO:0000256" key="8">
    <source>
        <dbReference type="ARBA" id="ARBA00022741"/>
    </source>
</evidence>
<dbReference type="Gene3D" id="3.30.450.20">
    <property type="entry name" value="PAS domain"/>
    <property type="match status" value="2"/>
</dbReference>
<dbReference type="InterPro" id="IPR004358">
    <property type="entry name" value="Sig_transdc_His_kin-like_C"/>
</dbReference>
<sequence length="550" mass="58567">MGLLSLTLLAVVALTLALYLDATRQAVSVAQERTASLSAALAIDPFVIDAVQTSHPTELLQPFAEAVMSKSSVDFVTFMDTDRTRYTHRYTSEIGGKFAGPIDEALKHGTVNQTNNGPLGVTIRGITPIHGSDGSVVALVSTGVTVEHSNLLLLQRIPLIIAIAGTMLTVGAIMAFGIRRYLRRVTFGRGPEQIGQMYAFYDAVLHTVDDGMLLLGRNGELVLYNDRARELLGSALRVSVVPGNVRSRKRVPVGELPHELTEMLASGNVVEDEIVTVGDRVLLVSHRPVVSDEATGGSVGSLGTLVVLRDRTELLKLTSDLDSLQTMSNALRSQTHEHANRIHTMVTLVELGRGDEAIRFAAEDVKVDQELTDQVLQSIDEPVLAALLVGKSAQASESGIEFSIVADGHISAGMIDVQDAVTIIGNLIDNAMEAAGDQESAERRWVEVELLAVPGEFVVRVTDGGAGLGGVAPEQVLRRGYTKKGDGVGGTAVRGVGLALVHQAVRRRGGTLRLEDGVAADEGARFTVVLPTVSADPDGCTTSSERKDQR</sequence>
<dbReference type="InterPro" id="IPR016120">
    <property type="entry name" value="Sig_transdc_His_kin_SpoOB"/>
</dbReference>
<dbReference type="SUPFAM" id="SSF55890">
    <property type="entry name" value="Sporulation response regulatory protein Spo0B"/>
    <property type="match status" value="1"/>
</dbReference>